<dbReference type="VEuPathDB" id="FungiDB:JI435_409650"/>
<reference evidence="2" key="1">
    <citation type="journal article" date="2021" name="BMC Genomics">
        <title>Chromosome-level genome assembly and manually-curated proteome of model necrotroph Parastagonospora nodorum Sn15 reveals a genome-wide trove of candidate effector homologs, and redundancy of virulence-related functions within an accessory chromosome.</title>
        <authorList>
            <person name="Bertazzoni S."/>
            <person name="Jones D.A.B."/>
            <person name="Phan H.T."/>
            <person name="Tan K.-C."/>
            <person name="Hane J.K."/>
        </authorList>
    </citation>
    <scope>NUCLEOTIDE SEQUENCE [LARGE SCALE GENOMIC DNA]</scope>
    <source>
        <strain evidence="2">SN15 / ATCC MYA-4574 / FGSC 10173)</strain>
    </source>
</reference>
<sequence length="65" mass="7452">MRGRTHETESSWVMRVRGWSMNSSSRAIQEFGLSGRSRPDRATDKDDLGIVLGRSQLHSSDRRFT</sequence>
<dbReference type="Proteomes" id="UP000663193">
    <property type="component" value="Chromosome 6"/>
</dbReference>
<dbReference type="EMBL" id="CP069028">
    <property type="protein sequence ID" value="QRC96817.1"/>
    <property type="molecule type" value="Genomic_DNA"/>
</dbReference>
<accession>A0A7U2F1W2</accession>
<evidence type="ECO:0000313" key="2">
    <source>
        <dbReference type="Proteomes" id="UP000663193"/>
    </source>
</evidence>
<organism evidence="1 2">
    <name type="scientific">Phaeosphaeria nodorum (strain SN15 / ATCC MYA-4574 / FGSC 10173)</name>
    <name type="common">Glume blotch fungus</name>
    <name type="synonym">Parastagonospora nodorum</name>
    <dbReference type="NCBI Taxonomy" id="321614"/>
    <lineage>
        <taxon>Eukaryota</taxon>
        <taxon>Fungi</taxon>
        <taxon>Dikarya</taxon>
        <taxon>Ascomycota</taxon>
        <taxon>Pezizomycotina</taxon>
        <taxon>Dothideomycetes</taxon>
        <taxon>Pleosporomycetidae</taxon>
        <taxon>Pleosporales</taxon>
        <taxon>Pleosporineae</taxon>
        <taxon>Phaeosphaeriaceae</taxon>
        <taxon>Parastagonospora</taxon>
    </lineage>
</organism>
<name>A0A7U2F1W2_PHANO</name>
<proteinExistence type="predicted"/>
<keyword evidence="2" id="KW-1185">Reference proteome</keyword>
<gene>
    <name evidence="1" type="ORF">JI435_409650</name>
</gene>
<evidence type="ECO:0000313" key="1">
    <source>
        <dbReference type="EMBL" id="QRC96817.1"/>
    </source>
</evidence>
<dbReference type="AlphaFoldDB" id="A0A7U2F1W2"/>
<protein>
    <submittedName>
        <fullName evidence="1">Uncharacterized protein</fullName>
    </submittedName>
</protein>